<protein>
    <recommendedName>
        <fullName evidence="3 10">Phosphoenolpyruvate carboxykinase (ATP)</fullName>
        <shortName evidence="10">PCK</shortName>
        <shortName evidence="10">PEP carboxykinase</shortName>
        <shortName evidence="10">PEPCK</shortName>
        <ecNumber evidence="3 10">4.1.1.49</ecNumber>
    </recommendedName>
</protein>
<keyword evidence="10" id="KW-0963">Cytoplasm</keyword>
<comment type="function">
    <text evidence="10">Involved in the gluconeogenesis. Catalyzes the conversion of oxaloacetate (OAA) to phosphoenolpyruvate (PEP) through direct phosphoryl transfer between the nucleoside triphosphate and OAA.</text>
</comment>
<comment type="catalytic activity">
    <reaction evidence="9 10">
        <text>oxaloacetate + ATP = phosphoenolpyruvate + ADP + CO2</text>
        <dbReference type="Rhea" id="RHEA:18617"/>
        <dbReference type="ChEBI" id="CHEBI:16452"/>
        <dbReference type="ChEBI" id="CHEBI:16526"/>
        <dbReference type="ChEBI" id="CHEBI:30616"/>
        <dbReference type="ChEBI" id="CHEBI:58702"/>
        <dbReference type="ChEBI" id="CHEBI:456216"/>
        <dbReference type="EC" id="4.1.1.49"/>
    </reaction>
</comment>
<keyword evidence="5 10" id="KW-0547">Nucleotide-binding</keyword>
<dbReference type="SUPFAM" id="SSF68923">
    <property type="entry name" value="PEP carboxykinase N-terminal domain"/>
    <property type="match status" value="1"/>
</dbReference>
<dbReference type="PANTHER" id="PTHR30031">
    <property type="entry name" value="PHOSPHOENOLPYRUVATE CARBOXYKINASE ATP"/>
    <property type="match status" value="1"/>
</dbReference>
<feature type="binding site" evidence="10">
    <location>
        <position position="281"/>
    </location>
    <ligand>
        <name>ATP</name>
        <dbReference type="ChEBI" id="CHEBI:30616"/>
    </ligand>
</feature>
<keyword evidence="12" id="KW-1185">Reference proteome</keyword>
<dbReference type="SUPFAM" id="SSF53795">
    <property type="entry name" value="PEP carboxykinase-like"/>
    <property type="match status" value="1"/>
</dbReference>
<gene>
    <name evidence="10" type="primary">pckA</name>
    <name evidence="11" type="ordered locus">Cyan7822_5417</name>
</gene>
<comment type="similarity">
    <text evidence="2 10">Belongs to the phosphoenolpyruvate carboxykinase (ATP) family.</text>
</comment>
<keyword evidence="11" id="KW-0418">Kinase</keyword>
<dbReference type="InterPro" id="IPR001272">
    <property type="entry name" value="PEP_carboxykinase_ATP"/>
</dbReference>
<comment type="pathway">
    <text evidence="1 10">Carbohydrate biosynthesis; gluconeogenesis.</text>
</comment>
<dbReference type="GO" id="GO:0046872">
    <property type="term" value="F:metal ion binding"/>
    <property type="evidence" value="ECO:0007669"/>
    <property type="project" value="UniProtKB-KW"/>
</dbReference>
<dbReference type="NCBIfam" id="NF006820">
    <property type="entry name" value="PRK09344.1-2"/>
    <property type="match status" value="1"/>
</dbReference>
<dbReference type="NCBIfam" id="NF006821">
    <property type="entry name" value="PRK09344.1-3"/>
    <property type="match status" value="1"/>
</dbReference>
<dbReference type="KEGG" id="cyj:Cyan7822_5417"/>
<feature type="binding site" evidence="10">
    <location>
        <begin position="522"/>
        <end position="523"/>
    </location>
    <ligand>
        <name>ATP</name>
        <dbReference type="ChEBI" id="CHEBI:30616"/>
    </ligand>
</feature>
<keyword evidence="8 10" id="KW-0456">Lyase</keyword>
<comment type="subcellular location">
    <subcellularLocation>
        <location evidence="10">Cytoplasm</location>
    </subcellularLocation>
</comment>
<evidence type="ECO:0000256" key="1">
    <source>
        <dbReference type="ARBA" id="ARBA00004742"/>
    </source>
</evidence>
<feature type="binding site" evidence="10">
    <location>
        <position position="402"/>
    </location>
    <ligand>
        <name>substrate</name>
    </ligand>
</feature>
<dbReference type="EMBL" id="CP002198">
    <property type="protein sequence ID" value="ADN17293.1"/>
    <property type="molecule type" value="Genomic_DNA"/>
</dbReference>
<evidence type="ECO:0000256" key="2">
    <source>
        <dbReference type="ARBA" id="ARBA00006052"/>
    </source>
</evidence>
<dbReference type="EC" id="4.1.1.49" evidence="3 10"/>
<dbReference type="AlphaFoldDB" id="E0U888"/>
<dbReference type="GO" id="GO:0006094">
    <property type="term" value="P:gluconeogenesis"/>
    <property type="evidence" value="ECO:0007669"/>
    <property type="project" value="UniProtKB-UniRule"/>
</dbReference>
<dbReference type="FunFam" id="2.170.8.10:FF:000001">
    <property type="entry name" value="Phosphoenolpyruvate carboxykinase (ATP)"/>
    <property type="match status" value="1"/>
</dbReference>
<feature type="binding site" evidence="10">
    <location>
        <begin position="316"/>
        <end position="324"/>
    </location>
    <ligand>
        <name>ATP</name>
        <dbReference type="ChEBI" id="CHEBI:30616"/>
    </ligand>
</feature>
<dbReference type="RefSeq" id="WP_013325331.1">
    <property type="nucleotide sequence ID" value="NC_014501.1"/>
</dbReference>
<dbReference type="UniPathway" id="UPA00138"/>
<dbReference type="HOGENOM" id="CLU_018247_0_1_3"/>
<evidence type="ECO:0000256" key="4">
    <source>
        <dbReference type="ARBA" id="ARBA00022432"/>
    </source>
</evidence>
<feature type="binding site" evidence="10">
    <location>
        <position position="402"/>
    </location>
    <ligand>
        <name>ATP</name>
        <dbReference type="ChEBI" id="CHEBI:30616"/>
    </ligand>
</feature>
<feature type="binding site" evidence="10">
    <location>
        <position position="300"/>
    </location>
    <ligand>
        <name>Mn(2+)</name>
        <dbReference type="ChEBI" id="CHEBI:29035"/>
    </ligand>
</feature>
<keyword evidence="7 10" id="KW-0067">ATP-binding</keyword>
<feature type="binding site" evidence="10">
    <location>
        <position position="528"/>
    </location>
    <ligand>
        <name>ATP</name>
        <dbReference type="ChEBI" id="CHEBI:30616"/>
    </ligand>
</feature>
<evidence type="ECO:0000256" key="10">
    <source>
        <dbReference type="HAMAP-Rule" id="MF_00453"/>
    </source>
</evidence>
<dbReference type="Pfam" id="PF01293">
    <property type="entry name" value="PEPCK_ATP"/>
    <property type="match status" value="1"/>
</dbReference>
<dbReference type="Proteomes" id="UP000008206">
    <property type="component" value="Chromosome"/>
</dbReference>
<organism evidence="11 12">
    <name type="scientific">Gloeothece verrucosa (strain PCC 7822)</name>
    <name type="common">Cyanothece sp. (strain PCC 7822)</name>
    <dbReference type="NCBI Taxonomy" id="497965"/>
    <lineage>
        <taxon>Bacteria</taxon>
        <taxon>Bacillati</taxon>
        <taxon>Cyanobacteriota</taxon>
        <taxon>Cyanophyceae</taxon>
        <taxon>Oscillatoriophycideae</taxon>
        <taxon>Chroococcales</taxon>
        <taxon>Aphanothecaceae</taxon>
        <taxon>Gloeothece</taxon>
        <taxon>Gloeothece verrucosa</taxon>
    </lineage>
</organism>
<dbReference type="PIRSF" id="PIRSF006294">
    <property type="entry name" value="PEP_crbxkin"/>
    <property type="match status" value="1"/>
</dbReference>
<dbReference type="CDD" id="cd00484">
    <property type="entry name" value="PEPCK_ATP"/>
    <property type="match status" value="1"/>
</dbReference>
<feature type="binding site" evidence="10">
    <location>
        <position position="140"/>
    </location>
    <ligand>
        <name>substrate</name>
    </ligand>
</feature>
<keyword evidence="6 10" id="KW-0210">Decarboxylase</keyword>
<feature type="binding site" evidence="10">
    <location>
        <position position="337"/>
    </location>
    <ligand>
        <name>Mn(2+)</name>
        <dbReference type="ChEBI" id="CHEBI:29035"/>
    </ligand>
</feature>
<evidence type="ECO:0000256" key="8">
    <source>
        <dbReference type="ARBA" id="ARBA00023239"/>
    </source>
</evidence>
<dbReference type="InterPro" id="IPR015994">
    <property type="entry name" value="PEPCK_ATP_CS"/>
</dbReference>
<dbReference type="PROSITE" id="PS00532">
    <property type="entry name" value="PEPCK_ATP"/>
    <property type="match status" value="1"/>
</dbReference>
<evidence type="ECO:0000313" key="11">
    <source>
        <dbReference type="EMBL" id="ADN17293.1"/>
    </source>
</evidence>
<name>E0U888_GLOV7</name>
<dbReference type="NCBIfam" id="TIGR00224">
    <property type="entry name" value="pckA"/>
    <property type="match status" value="1"/>
</dbReference>
<dbReference type="InterPro" id="IPR013035">
    <property type="entry name" value="PEP_carboxykinase_C"/>
</dbReference>
<dbReference type="PANTHER" id="PTHR30031:SF0">
    <property type="entry name" value="PHOSPHOENOLPYRUVATE CARBOXYKINASE (ATP)"/>
    <property type="match status" value="1"/>
</dbReference>
<dbReference type="Gene3D" id="3.90.228.20">
    <property type="match status" value="1"/>
</dbReference>
<reference evidence="12" key="1">
    <citation type="journal article" date="2011" name="MBio">
        <title>Novel metabolic attributes of the genus Cyanothece, comprising a group of unicellular nitrogen-fixing Cyanobacteria.</title>
        <authorList>
            <person name="Bandyopadhyay A."/>
            <person name="Elvitigala T."/>
            <person name="Welsh E."/>
            <person name="Stockel J."/>
            <person name="Liberton M."/>
            <person name="Min H."/>
            <person name="Sherman L.A."/>
            <person name="Pakrasi H.B."/>
        </authorList>
    </citation>
    <scope>NUCLEOTIDE SEQUENCE [LARGE SCALE GENOMIC DNA]</scope>
    <source>
        <strain evidence="12">PCC 7822</strain>
    </source>
</reference>
<comment type="cofactor">
    <cofactor evidence="10">
        <name>Mn(2+)</name>
        <dbReference type="ChEBI" id="CHEBI:29035"/>
    </cofactor>
    <text evidence="10">Binds 1 Mn(2+) ion per subunit.</text>
</comment>
<dbReference type="GO" id="GO:0004612">
    <property type="term" value="F:phosphoenolpyruvate carboxykinase (ATP) activity"/>
    <property type="evidence" value="ECO:0007669"/>
    <property type="project" value="UniProtKB-UniRule"/>
</dbReference>
<evidence type="ECO:0000256" key="6">
    <source>
        <dbReference type="ARBA" id="ARBA00022793"/>
    </source>
</evidence>
<feature type="binding site" evidence="10">
    <location>
        <position position="275"/>
    </location>
    <ligand>
        <name>substrate</name>
    </ligand>
</feature>
<evidence type="ECO:0000256" key="3">
    <source>
        <dbReference type="ARBA" id="ARBA00012363"/>
    </source>
</evidence>
<keyword evidence="10" id="KW-0479">Metal-binding</keyword>
<dbReference type="InterPro" id="IPR008210">
    <property type="entry name" value="PEP_carboxykinase_N"/>
</dbReference>
<evidence type="ECO:0000313" key="12">
    <source>
        <dbReference type="Proteomes" id="UP000008206"/>
    </source>
</evidence>
<keyword evidence="11" id="KW-0670">Pyruvate</keyword>
<dbReference type="GO" id="GO:0005524">
    <property type="term" value="F:ATP binding"/>
    <property type="evidence" value="ECO:0007669"/>
    <property type="project" value="UniProtKB-UniRule"/>
</dbReference>
<keyword evidence="10" id="KW-0464">Manganese</keyword>
<dbReference type="GO" id="GO:0005829">
    <property type="term" value="C:cytosol"/>
    <property type="evidence" value="ECO:0007669"/>
    <property type="project" value="TreeGrafter"/>
</dbReference>
<dbReference type="HAMAP" id="MF_00453">
    <property type="entry name" value="PEPCK_ATP"/>
    <property type="match status" value="1"/>
</dbReference>
<dbReference type="GO" id="GO:0016301">
    <property type="term" value="F:kinase activity"/>
    <property type="evidence" value="ECO:0007669"/>
    <property type="project" value="UniProtKB-KW"/>
</dbReference>
<dbReference type="STRING" id="497965.Cyan7822_5417"/>
<proteinExistence type="inferred from homology"/>
<evidence type="ECO:0000256" key="5">
    <source>
        <dbReference type="ARBA" id="ARBA00022741"/>
    </source>
</evidence>
<evidence type="ECO:0000256" key="7">
    <source>
        <dbReference type="ARBA" id="ARBA00022840"/>
    </source>
</evidence>
<dbReference type="eggNOG" id="COG1866">
    <property type="taxonomic scope" value="Bacteria"/>
</dbReference>
<keyword evidence="11" id="KW-0808">Transferase</keyword>
<feature type="binding site" evidence="10">
    <location>
        <position position="300"/>
    </location>
    <ligand>
        <name>ATP</name>
        <dbReference type="ChEBI" id="CHEBI:30616"/>
    </ligand>
</feature>
<feature type="binding site" evidence="10">
    <location>
        <position position="281"/>
    </location>
    <ligand>
        <name>substrate</name>
    </ligand>
</feature>
<keyword evidence="4 10" id="KW-0312">Gluconeogenesis</keyword>
<evidence type="ECO:0000256" key="9">
    <source>
        <dbReference type="ARBA" id="ARBA00047371"/>
    </source>
</evidence>
<sequence>MSEQVTDTQPHPSLTETEKLEFRKQLTNKSVNALTSEVLRMVNLQQLHSDSEQPFTKTGQSKTNHLVGCSTAITPPTYIVEKESLHHPTYGLEALGMKNLANVYRNLSVPQLVEQALARREGVLAANGALVIETGKYTGRSPKDKFIVSEPSSQDEIDWNEHNVPIAEARFDQLYRKVLTYVQGRDLYIFDGYVGADPKYRFGVRVINELASHNLFAHQLFLRPSPTELISHQADFTVICVPGLHGDPADDGIHSEAFIILHLAKKLVIIGGSRYAGEMKKSVFSMMNYLMTKQNVLPMHGAANIDKKNHTALFFGLSGTGKTTLSADPKRSLIGDDEHGWSDDGVFNFEGGCYAKTIRLSAEFEPQIWEAIRFGTLLENVVIEPDTRMPNYDDGHLTENTRAAYPLRYIANCAVSGLGSHPKTIFFLTADAFGVLPPISKLTKEQAMYHFLAGYTSKLAGTERGITAPQVTFSACFGQCFFPLSPVIYAKMLGERLEQHPGTSVFLVNTGWSGGPYGVGSRVSIKHTRAMVSAALDGHLDNVEYTPHPIFKILVPHHIQGVPNKILNPRQAWEDPEAYDLQAQELAHRFVENFKQFSNVPKEILQAGPIVK</sequence>
<dbReference type="Gene3D" id="2.170.8.10">
    <property type="entry name" value="Phosphoenolpyruvate Carboxykinase, domain 2"/>
    <property type="match status" value="1"/>
</dbReference>
<feature type="binding site" evidence="10">
    <location>
        <position position="365"/>
    </location>
    <ligand>
        <name>ATP</name>
        <dbReference type="ChEBI" id="CHEBI:30616"/>
    </ligand>
</feature>
<feature type="binding site" evidence="10">
    <location>
        <position position="281"/>
    </location>
    <ligand>
        <name>Mn(2+)</name>
        <dbReference type="ChEBI" id="CHEBI:29035"/>
    </ligand>
</feature>
<accession>E0U888</accession>
<dbReference type="Gene3D" id="3.40.449.10">
    <property type="entry name" value="Phosphoenolpyruvate Carboxykinase, domain 1"/>
    <property type="match status" value="1"/>
</dbReference>